<keyword evidence="5" id="KW-1185">Reference proteome</keyword>
<dbReference type="PATRIC" id="fig|633147.7.peg.775"/>
<dbReference type="GO" id="GO:0006753">
    <property type="term" value="P:nucleoside phosphate metabolic process"/>
    <property type="evidence" value="ECO:0007669"/>
    <property type="project" value="TreeGrafter"/>
</dbReference>
<organism evidence="4 5">
    <name type="scientific">Olsenella uli (strain ATCC 49627 / DSM 7084 / CCUG 31166 / CIP 109912 / JCM 12494 / LMG 11480 / NCIMB 702895 / VPI D76D-27C)</name>
    <name type="common">Lactobacillus uli</name>
    <dbReference type="NCBI Taxonomy" id="633147"/>
    <lineage>
        <taxon>Bacteria</taxon>
        <taxon>Bacillati</taxon>
        <taxon>Actinomycetota</taxon>
        <taxon>Coriobacteriia</taxon>
        <taxon>Coriobacteriales</taxon>
        <taxon>Atopobiaceae</taxon>
        <taxon>Olsenella</taxon>
    </lineage>
</organism>
<evidence type="ECO:0000313" key="5">
    <source>
        <dbReference type="Proteomes" id="UP000000333"/>
    </source>
</evidence>
<dbReference type="GO" id="GO:0019693">
    <property type="term" value="P:ribose phosphate metabolic process"/>
    <property type="evidence" value="ECO:0007669"/>
    <property type="project" value="TreeGrafter"/>
</dbReference>
<dbReference type="CDD" id="cd03424">
    <property type="entry name" value="NUDIX_ADPRase_Nudt5_UGPPase_Nudt14"/>
    <property type="match status" value="1"/>
</dbReference>
<reference evidence="4 5" key="1">
    <citation type="journal article" date="2010" name="Stand. Genomic Sci.">
        <title>Complete genome sequence of Olsenella uli type strain (VPI D76D-27C).</title>
        <authorList>
            <person name="Goker M."/>
            <person name="Held B."/>
            <person name="Lucas S."/>
            <person name="Nolan M."/>
            <person name="Yasawong M."/>
            <person name="Glavina Del Rio T."/>
            <person name="Tice H."/>
            <person name="Cheng J.F."/>
            <person name="Bruce D."/>
            <person name="Detter J.C."/>
            <person name="Tapia R."/>
            <person name="Han C."/>
            <person name="Goodwin L."/>
            <person name="Pitluck S."/>
            <person name="Liolios K."/>
            <person name="Ivanova N."/>
            <person name="Mavromatis K."/>
            <person name="Mikhailova N."/>
            <person name="Pati A."/>
            <person name="Chen A."/>
            <person name="Palaniappan K."/>
            <person name="Land M."/>
            <person name="Hauser L."/>
            <person name="Chang Y.J."/>
            <person name="Jeffries C.D."/>
            <person name="Rohde M."/>
            <person name="Sikorski J."/>
            <person name="Pukall R."/>
            <person name="Woyke T."/>
            <person name="Bristow J."/>
            <person name="Eisen J.A."/>
            <person name="Markowitz V."/>
            <person name="Hugenholtz P."/>
            <person name="Kyrpides N.C."/>
            <person name="Klenk H.P."/>
            <person name="Lapidus A."/>
        </authorList>
    </citation>
    <scope>NUCLEOTIDE SEQUENCE [LARGE SCALE GENOMIC DNA]</scope>
    <source>
        <strain evidence="5">ATCC 49627 / DSM 7084 / CIP 109912 / JCM 12494 / NCIMB 702895 / VPI D76D-27C</strain>
    </source>
</reference>
<gene>
    <name evidence="4" type="ordered locus">Olsu_0773</name>
</gene>
<dbReference type="EMBL" id="CP002106">
    <property type="protein sequence ID" value="ADK67886.1"/>
    <property type="molecule type" value="Genomic_DNA"/>
</dbReference>
<proteinExistence type="predicted"/>
<dbReference type="PANTHER" id="PTHR11839:SF18">
    <property type="entry name" value="NUDIX HYDROLASE DOMAIN-CONTAINING PROTEIN"/>
    <property type="match status" value="1"/>
</dbReference>
<dbReference type="GO" id="GO:0016787">
    <property type="term" value="F:hydrolase activity"/>
    <property type="evidence" value="ECO:0007669"/>
    <property type="project" value="UniProtKB-KW"/>
</dbReference>
<dbReference type="SUPFAM" id="SSF55811">
    <property type="entry name" value="Nudix"/>
    <property type="match status" value="1"/>
</dbReference>
<dbReference type="PROSITE" id="PS51462">
    <property type="entry name" value="NUDIX"/>
    <property type="match status" value="1"/>
</dbReference>
<accession>E1QZS2</accession>
<dbReference type="PROSITE" id="PS00893">
    <property type="entry name" value="NUDIX_BOX"/>
    <property type="match status" value="1"/>
</dbReference>
<dbReference type="InterPro" id="IPR000086">
    <property type="entry name" value="NUDIX_hydrolase_dom"/>
</dbReference>
<sequence>MTGLHVSRRIEALLRPDARFVERVEGRRRTWEGTIFSADVLTVGLPDGTRGRREVAVHHGGAGACVVADGQMCLVRQYRVAVGRMTLEIPAGKLDAGESPALCAARELREETGLVARELEPIAVSAGSIGFTNETTHIFLAHGVTRGESSPDEGELLGVVWLPVREVVDAVRAGAIQDAKTIVSALTVLERGLA</sequence>
<name>E1QZS2_OLSUV</name>
<evidence type="ECO:0000256" key="1">
    <source>
        <dbReference type="ARBA" id="ARBA00001946"/>
    </source>
</evidence>
<dbReference type="Gene3D" id="3.90.79.10">
    <property type="entry name" value="Nucleoside Triphosphate Pyrophosphohydrolase"/>
    <property type="match status" value="1"/>
</dbReference>
<dbReference type="RefSeq" id="WP_013251638.1">
    <property type="nucleotide sequence ID" value="NC_014363.1"/>
</dbReference>
<dbReference type="KEGG" id="ols:Olsu_0773"/>
<dbReference type="Proteomes" id="UP000000333">
    <property type="component" value="Chromosome"/>
</dbReference>
<feature type="domain" description="Nudix hydrolase" evidence="3">
    <location>
        <begin position="57"/>
        <end position="184"/>
    </location>
</feature>
<evidence type="ECO:0000313" key="4">
    <source>
        <dbReference type="EMBL" id="ADK67886.1"/>
    </source>
</evidence>
<evidence type="ECO:0000259" key="3">
    <source>
        <dbReference type="PROSITE" id="PS51462"/>
    </source>
</evidence>
<dbReference type="HOGENOM" id="CLU_062658_5_0_11"/>
<comment type="cofactor">
    <cofactor evidence="1">
        <name>Mg(2+)</name>
        <dbReference type="ChEBI" id="CHEBI:18420"/>
    </cofactor>
</comment>
<protein>
    <submittedName>
        <fullName evidence="4">NUDIX hydrolase</fullName>
    </submittedName>
</protein>
<dbReference type="GeneID" id="78512192"/>
<evidence type="ECO:0000256" key="2">
    <source>
        <dbReference type="ARBA" id="ARBA00022801"/>
    </source>
</evidence>
<dbReference type="OrthoDB" id="9806150at2"/>
<dbReference type="AlphaFoldDB" id="E1QZS2"/>
<dbReference type="InterPro" id="IPR015797">
    <property type="entry name" value="NUDIX_hydrolase-like_dom_sf"/>
</dbReference>
<dbReference type="STRING" id="633147.Olsu_0773"/>
<dbReference type="InterPro" id="IPR020084">
    <property type="entry name" value="NUDIX_hydrolase_CS"/>
</dbReference>
<dbReference type="eggNOG" id="COG0494">
    <property type="taxonomic scope" value="Bacteria"/>
</dbReference>
<keyword evidence="2 4" id="KW-0378">Hydrolase</keyword>
<dbReference type="Pfam" id="PF00293">
    <property type="entry name" value="NUDIX"/>
    <property type="match status" value="1"/>
</dbReference>
<dbReference type="PANTHER" id="PTHR11839">
    <property type="entry name" value="UDP/ADP-SUGAR PYROPHOSPHATASE"/>
    <property type="match status" value="1"/>
</dbReference>